<proteinExistence type="predicted"/>
<evidence type="ECO:0000259" key="16">
    <source>
        <dbReference type="PROSITE" id="PS50268"/>
    </source>
</evidence>
<evidence type="ECO:0000256" key="3">
    <source>
        <dbReference type="ARBA" id="ARBA00022475"/>
    </source>
</evidence>
<keyword evidence="8" id="KW-0130">Cell adhesion</keyword>
<feature type="chain" id="PRO_5023941473" evidence="15">
    <location>
        <begin position="30"/>
        <end position="934"/>
    </location>
</feature>
<evidence type="ECO:0000313" key="17">
    <source>
        <dbReference type="Ensembl" id="ENSMODP00000051288.1"/>
    </source>
</evidence>
<accession>A0A5F8GUG9</accession>
<dbReference type="PROSITE" id="PS50268">
    <property type="entry name" value="CADHERIN_2"/>
    <property type="match status" value="6"/>
</dbReference>
<evidence type="ECO:0000256" key="5">
    <source>
        <dbReference type="ARBA" id="ARBA00022729"/>
    </source>
</evidence>
<keyword evidence="11" id="KW-0325">Glycoprotein</keyword>
<feature type="domain" description="Cadherin" evidence="16">
    <location>
        <begin position="348"/>
        <end position="452"/>
    </location>
</feature>
<dbReference type="InterPro" id="IPR031904">
    <property type="entry name" value="Cadherin_CBD"/>
</dbReference>
<reference evidence="17 18" key="1">
    <citation type="journal article" date="2007" name="Nature">
        <title>Genome of the marsupial Monodelphis domestica reveals innovation in non-coding sequences.</title>
        <authorList>
            <person name="Mikkelsen T.S."/>
            <person name="Wakefield M.J."/>
            <person name="Aken B."/>
            <person name="Amemiya C.T."/>
            <person name="Chang J.L."/>
            <person name="Duke S."/>
            <person name="Garber M."/>
            <person name="Gentles A.J."/>
            <person name="Goodstadt L."/>
            <person name="Heger A."/>
            <person name="Jurka J."/>
            <person name="Kamal M."/>
            <person name="Mauceli E."/>
            <person name="Searle S.M."/>
            <person name="Sharpe T."/>
            <person name="Baker M.L."/>
            <person name="Batzer M.A."/>
            <person name="Benos P.V."/>
            <person name="Belov K."/>
            <person name="Clamp M."/>
            <person name="Cook A."/>
            <person name="Cuff J."/>
            <person name="Das R."/>
            <person name="Davidow L."/>
            <person name="Deakin J.E."/>
            <person name="Fazzari M.J."/>
            <person name="Glass J.L."/>
            <person name="Grabherr M."/>
            <person name="Greally J.M."/>
            <person name="Gu W."/>
            <person name="Hore T.A."/>
            <person name="Huttley G.A."/>
            <person name="Kleber M."/>
            <person name="Jirtle R.L."/>
            <person name="Koina E."/>
            <person name="Lee J.T."/>
            <person name="Mahony S."/>
            <person name="Marra M.A."/>
            <person name="Miller R.D."/>
            <person name="Nicholls R.D."/>
            <person name="Oda M."/>
            <person name="Papenfuss A.T."/>
            <person name="Parra Z.E."/>
            <person name="Pollock D.D."/>
            <person name="Ray D.A."/>
            <person name="Schein J.E."/>
            <person name="Speed T.P."/>
            <person name="Thompson K."/>
            <person name="VandeBerg J.L."/>
            <person name="Wade C.M."/>
            <person name="Walker J.A."/>
            <person name="Waters P.D."/>
            <person name="Webber C."/>
            <person name="Weidman J.R."/>
            <person name="Xie X."/>
            <person name="Zody M.C."/>
            <person name="Baldwin J."/>
            <person name="Abdouelleil A."/>
            <person name="Abdulkadir J."/>
            <person name="Abebe A."/>
            <person name="Abera B."/>
            <person name="Abreu J."/>
            <person name="Acer S.C."/>
            <person name="Aftuck L."/>
            <person name="Alexander A."/>
            <person name="An P."/>
            <person name="Anderson E."/>
            <person name="Anderson S."/>
            <person name="Arachi H."/>
            <person name="Azer M."/>
            <person name="Bachantsang P."/>
            <person name="Barry A."/>
            <person name="Bayul T."/>
            <person name="Berlin A."/>
            <person name="Bessette D."/>
            <person name="Bloom T."/>
            <person name="Bloom T."/>
            <person name="Boguslavskiy L."/>
            <person name="Bonnet C."/>
            <person name="Boukhgalter B."/>
            <person name="Bourzgui I."/>
            <person name="Brown A."/>
            <person name="Cahill P."/>
            <person name="Channer S."/>
            <person name="Cheshatsang Y."/>
            <person name="Chuda L."/>
            <person name="Citroen M."/>
            <person name="Collymore A."/>
            <person name="Cooke P."/>
            <person name="Costello M."/>
            <person name="D'Aco K."/>
            <person name="Daza R."/>
            <person name="De Haan G."/>
            <person name="DeGray S."/>
            <person name="DeMaso C."/>
            <person name="Dhargay N."/>
            <person name="Dooley K."/>
            <person name="Dooley E."/>
            <person name="Doricent M."/>
            <person name="Dorje P."/>
            <person name="Dorjee K."/>
            <person name="Dupes A."/>
            <person name="Elong R."/>
            <person name="Falk J."/>
            <person name="Farina A."/>
            <person name="Faro S."/>
            <person name="Ferguson D."/>
            <person name="Fisher S."/>
            <person name="Foley C.D."/>
            <person name="Franke A."/>
            <person name="Friedrich D."/>
            <person name="Gadbois L."/>
            <person name="Gearin G."/>
            <person name="Gearin C.R."/>
            <person name="Giannoukos G."/>
            <person name="Goode T."/>
            <person name="Graham J."/>
            <person name="Grandbois E."/>
            <person name="Grewal S."/>
            <person name="Gyaltsen K."/>
            <person name="Hafez N."/>
            <person name="Hagos B."/>
            <person name="Hall J."/>
            <person name="Henson C."/>
            <person name="Hollinger A."/>
            <person name="Honan T."/>
            <person name="Huard M.D."/>
            <person name="Hughes L."/>
            <person name="Hurhula B."/>
            <person name="Husby M.E."/>
            <person name="Kamat A."/>
            <person name="Kanga B."/>
            <person name="Kashin S."/>
            <person name="Khazanovich D."/>
            <person name="Kisner P."/>
            <person name="Lance K."/>
            <person name="Lara M."/>
            <person name="Lee W."/>
            <person name="Lennon N."/>
            <person name="Letendre F."/>
            <person name="LeVine R."/>
            <person name="Lipovsky A."/>
            <person name="Liu X."/>
            <person name="Liu J."/>
            <person name="Liu S."/>
            <person name="Lokyitsang T."/>
            <person name="Lokyitsang Y."/>
            <person name="Lubonja R."/>
            <person name="Lui A."/>
            <person name="MacDonald P."/>
            <person name="Magnisalis V."/>
            <person name="Maru K."/>
            <person name="Matthews C."/>
            <person name="McCusker W."/>
            <person name="McDonough S."/>
            <person name="Mehta T."/>
            <person name="Meldrim J."/>
            <person name="Meneus L."/>
            <person name="Mihai O."/>
            <person name="Mihalev A."/>
            <person name="Mihova T."/>
            <person name="Mittelman R."/>
            <person name="Mlenga V."/>
            <person name="Montmayeur A."/>
            <person name="Mulrain L."/>
            <person name="Navidi A."/>
            <person name="Naylor J."/>
            <person name="Negash T."/>
            <person name="Nguyen T."/>
            <person name="Nguyen N."/>
            <person name="Nicol R."/>
            <person name="Norbu C."/>
            <person name="Norbu N."/>
            <person name="Novod N."/>
            <person name="O'Neill B."/>
            <person name="Osman S."/>
            <person name="Markiewicz E."/>
            <person name="Oyono O.L."/>
            <person name="Patti C."/>
            <person name="Phunkhang P."/>
            <person name="Pierre F."/>
            <person name="Priest M."/>
            <person name="Raghuraman S."/>
            <person name="Rege F."/>
            <person name="Reyes R."/>
            <person name="Rise C."/>
            <person name="Rogov P."/>
            <person name="Ross K."/>
            <person name="Ryan E."/>
            <person name="Settipalli S."/>
            <person name="Shea T."/>
            <person name="Sherpa N."/>
            <person name="Shi L."/>
            <person name="Shih D."/>
            <person name="Sparrow T."/>
            <person name="Spaulding J."/>
            <person name="Stalker J."/>
            <person name="Stange-Thomann N."/>
            <person name="Stavropoulos S."/>
            <person name="Stone C."/>
            <person name="Strader C."/>
            <person name="Tesfaye S."/>
            <person name="Thomson T."/>
            <person name="Thoulutsang Y."/>
            <person name="Thoulutsang D."/>
            <person name="Topham K."/>
            <person name="Topping I."/>
            <person name="Tsamla T."/>
            <person name="Vassiliev H."/>
            <person name="Vo A."/>
            <person name="Wangchuk T."/>
            <person name="Wangdi T."/>
            <person name="Weiand M."/>
            <person name="Wilkinson J."/>
            <person name="Wilson A."/>
            <person name="Yadav S."/>
            <person name="Young G."/>
            <person name="Yu Q."/>
            <person name="Zembek L."/>
            <person name="Zhong D."/>
            <person name="Zimmer A."/>
            <person name="Zwirko Z."/>
            <person name="Jaffe D.B."/>
            <person name="Alvarez P."/>
            <person name="Brockman W."/>
            <person name="Butler J."/>
            <person name="Chin C."/>
            <person name="Gnerre S."/>
            <person name="MacCallum I."/>
            <person name="Graves J.A."/>
            <person name="Ponting C.P."/>
            <person name="Breen M."/>
            <person name="Samollow P.B."/>
            <person name="Lander E.S."/>
            <person name="Lindblad-Toh K."/>
        </authorList>
    </citation>
    <scope>NUCLEOTIDE SEQUENCE [LARGE SCALE GENOMIC DNA]</scope>
</reference>
<dbReference type="Pfam" id="PF08266">
    <property type="entry name" value="Cadherin_2"/>
    <property type="match status" value="1"/>
</dbReference>
<dbReference type="FunFam" id="2.60.40.60:FF:000001">
    <property type="entry name" value="Protocadherin alpha 2"/>
    <property type="match status" value="1"/>
</dbReference>
<comment type="subcellular location">
    <subcellularLocation>
        <location evidence="2">Cell membrane</location>
        <topology evidence="2">Single-pass type I membrane protein</topology>
    </subcellularLocation>
</comment>
<dbReference type="SMART" id="SM00112">
    <property type="entry name" value="CA"/>
    <property type="match status" value="6"/>
</dbReference>
<evidence type="ECO:0000256" key="4">
    <source>
        <dbReference type="ARBA" id="ARBA00022692"/>
    </source>
</evidence>
<evidence type="ECO:0000256" key="12">
    <source>
        <dbReference type="PROSITE-ProRule" id="PRU00043"/>
    </source>
</evidence>
<dbReference type="PROSITE" id="PS00232">
    <property type="entry name" value="CADHERIN_1"/>
    <property type="match status" value="3"/>
</dbReference>
<feature type="domain" description="Cadherin" evidence="16">
    <location>
        <begin position="134"/>
        <end position="242"/>
    </location>
</feature>
<feature type="region of interest" description="Disordered" evidence="13">
    <location>
        <begin position="909"/>
        <end position="934"/>
    </location>
</feature>
<evidence type="ECO:0000256" key="13">
    <source>
        <dbReference type="SAM" id="MobiDB-lite"/>
    </source>
</evidence>
<dbReference type="FunFam" id="2.60.40.60:FF:000018">
    <property type="entry name" value="Protocadherin gamma c3"/>
    <property type="match status" value="1"/>
</dbReference>
<evidence type="ECO:0000256" key="6">
    <source>
        <dbReference type="ARBA" id="ARBA00022737"/>
    </source>
</evidence>
<dbReference type="Bgee" id="ENSMODG00000010717">
    <property type="expression patterns" value="Expressed in cerebellum and 18 other cell types or tissues"/>
</dbReference>
<dbReference type="FunFam" id="2.60.40.60:FF:000006">
    <property type="entry name" value="Protocadherin alpha 2"/>
    <property type="match status" value="1"/>
</dbReference>
<dbReference type="GeneTree" id="ENSGT00940000162232"/>
<feature type="domain" description="Cadherin" evidence="16">
    <location>
        <begin position="28"/>
        <end position="133"/>
    </location>
</feature>
<feature type="transmembrane region" description="Helical" evidence="14">
    <location>
        <begin position="691"/>
        <end position="715"/>
    </location>
</feature>
<evidence type="ECO:0000256" key="15">
    <source>
        <dbReference type="SAM" id="SignalP"/>
    </source>
</evidence>
<evidence type="ECO:0000256" key="2">
    <source>
        <dbReference type="ARBA" id="ARBA00004251"/>
    </source>
</evidence>
<dbReference type="InterPro" id="IPR013164">
    <property type="entry name" value="Cadherin_N"/>
</dbReference>
<feature type="region of interest" description="Disordered" evidence="13">
    <location>
        <begin position="812"/>
        <end position="844"/>
    </location>
</feature>
<dbReference type="Proteomes" id="UP000002280">
    <property type="component" value="Chromosome 1"/>
</dbReference>
<evidence type="ECO:0000313" key="18">
    <source>
        <dbReference type="Proteomes" id="UP000002280"/>
    </source>
</evidence>
<dbReference type="PANTHER" id="PTHR24028">
    <property type="entry name" value="CADHERIN-87A"/>
    <property type="match status" value="1"/>
</dbReference>
<keyword evidence="4 14" id="KW-0812">Transmembrane</keyword>
<evidence type="ECO:0000256" key="10">
    <source>
        <dbReference type="ARBA" id="ARBA00023136"/>
    </source>
</evidence>
<name>A0A5F8GUG9_MONDO</name>
<keyword evidence="6" id="KW-0677">Repeat</keyword>
<dbReference type="PANTHER" id="PTHR24028:SF234">
    <property type="entry name" value="PROTOCADHERIN GAMMA-A3"/>
    <property type="match status" value="1"/>
</dbReference>
<feature type="signal peptide" evidence="15">
    <location>
        <begin position="1"/>
        <end position="29"/>
    </location>
</feature>
<dbReference type="FunFam" id="2.60.40.60:FF:000129">
    <property type="entry name" value="protocadherin alpha-C2 isoform X1"/>
    <property type="match status" value="1"/>
</dbReference>
<comment type="function">
    <text evidence="1">Potential calcium-dependent cell-adhesion protein. May be involved in the establishment and maintenance of specific neuronal connections in the brain.</text>
</comment>
<dbReference type="InterPro" id="IPR002126">
    <property type="entry name" value="Cadherin-like_dom"/>
</dbReference>
<dbReference type="CDD" id="cd11304">
    <property type="entry name" value="Cadherin_repeat"/>
    <property type="match status" value="6"/>
</dbReference>
<evidence type="ECO:0000256" key="9">
    <source>
        <dbReference type="ARBA" id="ARBA00022989"/>
    </source>
</evidence>
<dbReference type="InterPro" id="IPR050174">
    <property type="entry name" value="Protocadherin/Cadherin-CA"/>
</dbReference>
<sequence>MASHKLRRNCNGRVLLCFLLAMLWKAGSGQIHYSVPEETEKGFFVGDIEKDLGLEPQTLLERGVRIVPRGKTQYFALNVKSGALVTADRIDREELCGKAFLCTVNIDILLEDKVKIYGVEVEIIDVNDNSPRFETKDTEIKIIEKEAPGTRFLLPEAFDPDVGVNSLKNYQLSQNPYFSLHVKRGTDEAKYPELVLERALDREEEPVHHLTLIASDGGDPVRSGTVHICVTVLDANDNTPVFTQSLYTVSVPENVPVGTWLLTVNATDPDEGINGKINYFFRKITKKTSRIFRLDSLTGDIIVLENLDYEESSFYDIDIEARDGPGLLDRAKILITVLDVNDNAPDVTITSVTSSISENSSAGSVIALFNVHDKDSGENGQVTCSIPEHLPFKLEESYGNYYSLVTNKALDREQVSMYNITVRATDRGNPPLSTDTHISLHIEDINDNPPAFIQTVYSAYIMENNPRGTSIYSLTAHDSDIGENGHVSYSIAEDSVHGAPLSSIVSINTQTGVLYALCSFDYEQFRELKLRVTARDSGNPPLSSNVSLTLFILDQNDNTPEILYPTLPTDGSTGVELAPRSAEPGYLVTKVVAVDADSGQNAWLSYRLIKATEPGLFSVGLHSGEIRTVHPFLDKDTLKQKQNLVVSVTDNGDPPLSATVSVTVAVADTIPEILSDVSSMASSEPSKDSDLTLSLVIAVVSVSCLFFFFIIGLLAQRLCRWQTSKILQSTSGHFQDIPASEFMGIDGVRAFMQSYSHEVSLTTDSRKSQVVCNQPSYADNSIMPQSCEKKEALLIPDESILYKENPSFIQQAPPNTDWRFSQAQRPGTSGSQNGDEGGTWPNNQFDTEMLQAMILASANEAADGSSTLGGGAGTMGLSARYGPQFTLQHVPDYRQNVYIPGSTATLANAAGKRDGKAPAGGNGNKKKSGKKEKK</sequence>
<dbReference type="Gene3D" id="2.60.40.60">
    <property type="entry name" value="Cadherins"/>
    <property type="match status" value="6"/>
</dbReference>
<evidence type="ECO:0000256" key="11">
    <source>
        <dbReference type="ARBA" id="ARBA00023180"/>
    </source>
</evidence>
<dbReference type="AlphaFoldDB" id="A0A5F8GUG9"/>
<gene>
    <name evidence="17" type="primary">PCDHGC5</name>
</gene>
<keyword evidence="7 12" id="KW-0106">Calcium</keyword>
<keyword evidence="9 14" id="KW-1133">Transmembrane helix</keyword>
<dbReference type="PRINTS" id="PR00205">
    <property type="entry name" value="CADHERIN"/>
</dbReference>
<feature type="domain" description="Cadherin" evidence="16">
    <location>
        <begin position="453"/>
        <end position="562"/>
    </location>
</feature>
<dbReference type="Pfam" id="PF16492">
    <property type="entry name" value="Cadherin_C_2"/>
    <property type="match status" value="1"/>
</dbReference>
<reference evidence="17" key="3">
    <citation type="submission" date="2025-09" db="UniProtKB">
        <authorList>
            <consortium name="Ensembl"/>
        </authorList>
    </citation>
    <scope>IDENTIFICATION</scope>
</reference>
<dbReference type="GO" id="GO:0005509">
    <property type="term" value="F:calcium ion binding"/>
    <property type="evidence" value="ECO:0007669"/>
    <property type="project" value="UniProtKB-UniRule"/>
</dbReference>
<keyword evidence="10 14" id="KW-0472">Membrane</keyword>
<evidence type="ECO:0000256" key="14">
    <source>
        <dbReference type="SAM" id="Phobius"/>
    </source>
</evidence>
<evidence type="ECO:0000256" key="1">
    <source>
        <dbReference type="ARBA" id="ARBA00003436"/>
    </source>
</evidence>
<dbReference type="InterPro" id="IPR020894">
    <property type="entry name" value="Cadherin_CS"/>
</dbReference>
<dbReference type="Pfam" id="PF00028">
    <property type="entry name" value="Cadherin"/>
    <property type="match status" value="5"/>
</dbReference>
<dbReference type="SUPFAM" id="SSF49313">
    <property type="entry name" value="Cadherin-like"/>
    <property type="match status" value="6"/>
</dbReference>
<protein>
    <submittedName>
        <fullName evidence="17">Protocadherin gamma subfamily C, 5</fullName>
    </submittedName>
</protein>
<dbReference type="InterPro" id="IPR015919">
    <property type="entry name" value="Cadherin-like_sf"/>
</dbReference>
<evidence type="ECO:0000256" key="7">
    <source>
        <dbReference type="ARBA" id="ARBA00022837"/>
    </source>
</evidence>
<dbReference type="InterPro" id="IPR032455">
    <property type="entry name" value="Cadherin_C"/>
</dbReference>
<feature type="compositionally biased region" description="Basic residues" evidence="13">
    <location>
        <begin position="924"/>
        <end position="934"/>
    </location>
</feature>
<dbReference type="Ensembl" id="ENSMODT00000054575.1">
    <property type="protein sequence ID" value="ENSMODP00000051288.1"/>
    <property type="gene ID" value="ENSMODG00000010717.4"/>
</dbReference>
<dbReference type="FunFam" id="2.60.40.60:FF:000002">
    <property type="entry name" value="Protocadherin alpha 2"/>
    <property type="match status" value="1"/>
</dbReference>
<organism evidence="17 18">
    <name type="scientific">Monodelphis domestica</name>
    <name type="common">Gray short-tailed opossum</name>
    <dbReference type="NCBI Taxonomy" id="13616"/>
    <lineage>
        <taxon>Eukaryota</taxon>
        <taxon>Metazoa</taxon>
        <taxon>Chordata</taxon>
        <taxon>Craniata</taxon>
        <taxon>Vertebrata</taxon>
        <taxon>Euteleostomi</taxon>
        <taxon>Mammalia</taxon>
        <taxon>Metatheria</taxon>
        <taxon>Didelphimorphia</taxon>
        <taxon>Didelphidae</taxon>
        <taxon>Monodelphis</taxon>
    </lineage>
</organism>
<keyword evidence="18" id="KW-1185">Reference proteome</keyword>
<dbReference type="Pfam" id="PF15974">
    <property type="entry name" value="Cadherin_tail"/>
    <property type="match status" value="1"/>
</dbReference>
<feature type="domain" description="Cadherin" evidence="16">
    <location>
        <begin position="243"/>
        <end position="347"/>
    </location>
</feature>
<feature type="domain" description="Cadherin" evidence="16">
    <location>
        <begin position="579"/>
        <end position="687"/>
    </location>
</feature>
<keyword evidence="5 15" id="KW-0732">Signal</keyword>
<evidence type="ECO:0000256" key="8">
    <source>
        <dbReference type="ARBA" id="ARBA00022889"/>
    </source>
</evidence>
<dbReference type="GO" id="GO:0007156">
    <property type="term" value="P:homophilic cell adhesion via plasma membrane adhesion molecules"/>
    <property type="evidence" value="ECO:0007669"/>
    <property type="project" value="InterPro"/>
</dbReference>
<keyword evidence="3" id="KW-1003">Cell membrane</keyword>
<dbReference type="FunFam" id="2.60.40.60:FF:000004">
    <property type="entry name" value="Protocadherin 1 gamma 2"/>
    <property type="match status" value="1"/>
</dbReference>
<reference evidence="17" key="2">
    <citation type="submission" date="2025-08" db="UniProtKB">
        <authorList>
            <consortium name="Ensembl"/>
        </authorList>
    </citation>
    <scope>IDENTIFICATION</scope>
</reference>
<dbReference type="GO" id="GO:0005886">
    <property type="term" value="C:plasma membrane"/>
    <property type="evidence" value="ECO:0007669"/>
    <property type="project" value="UniProtKB-SubCell"/>
</dbReference>